<evidence type="ECO:0000256" key="1">
    <source>
        <dbReference type="SAM" id="MobiDB-lite"/>
    </source>
</evidence>
<keyword evidence="2" id="KW-0472">Membrane</keyword>
<keyword evidence="4" id="KW-1185">Reference proteome</keyword>
<dbReference type="Proteomes" id="UP000054350">
    <property type="component" value="Unassembled WGS sequence"/>
</dbReference>
<evidence type="ECO:0000256" key="2">
    <source>
        <dbReference type="SAM" id="Phobius"/>
    </source>
</evidence>
<reference evidence="3 4" key="1">
    <citation type="submission" date="2009-11" db="EMBL/GenBank/DDBJ databases">
        <title>Annotation of Allomyces macrogynus ATCC 38327.</title>
        <authorList>
            <consortium name="The Broad Institute Genome Sequencing Platform"/>
            <person name="Russ C."/>
            <person name="Cuomo C."/>
            <person name="Burger G."/>
            <person name="Gray M.W."/>
            <person name="Holland P.W.H."/>
            <person name="King N."/>
            <person name="Lang F.B.F."/>
            <person name="Roger A.J."/>
            <person name="Ruiz-Trillo I."/>
            <person name="Young S.K."/>
            <person name="Zeng Q."/>
            <person name="Gargeya S."/>
            <person name="Fitzgerald M."/>
            <person name="Haas B."/>
            <person name="Abouelleil A."/>
            <person name="Alvarado L."/>
            <person name="Arachchi H.M."/>
            <person name="Berlin A."/>
            <person name="Chapman S.B."/>
            <person name="Gearin G."/>
            <person name="Goldberg J."/>
            <person name="Griggs A."/>
            <person name="Gujja S."/>
            <person name="Hansen M."/>
            <person name="Heiman D."/>
            <person name="Howarth C."/>
            <person name="Larimer J."/>
            <person name="Lui A."/>
            <person name="MacDonald P.J.P."/>
            <person name="McCowen C."/>
            <person name="Montmayeur A."/>
            <person name="Murphy C."/>
            <person name="Neiman D."/>
            <person name="Pearson M."/>
            <person name="Priest M."/>
            <person name="Roberts A."/>
            <person name="Saif S."/>
            <person name="Shea T."/>
            <person name="Sisk P."/>
            <person name="Stolte C."/>
            <person name="Sykes S."/>
            <person name="Wortman J."/>
            <person name="Nusbaum C."/>
            <person name="Birren B."/>
        </authorList>
    </citation>
    <scope>NUCLEOTIDE SEQUENCE [LARGE SCALE GENOMIC DNA]</scope>
    <source>
        <strain evidence="3 4">ATCC 38327</strain>
    </source>
</reference>
<sequence>MLTAYRTRSVKIRKHTTLSGTSSSTSSPASLRSRPQAATGGLAIGAPDPPTDAAEPATSPFDSPLHALRMQFEHPYAARRARTPRDQIAFPGTSLVQSSGMGKSRLATMLVEYGVYVIYLNLADGTDPTEYPCPSPFAIRELLINTGGTDRAAVQSRPTALLLILLHAAALADLLGITPRMFLDLMLVKDRDVAQQQH</sequence>
<keyword evidence="2" id="KW-1133">Transmembrane helix</keyword>
<feature type="transmembrane region" description="Helical" evidence="2">
    <location>
        <begin position="160"/>
        <end position="182"/>
    </location>
</feature>
<feature type="region of interest" description="Disordered" evidence="1">
    <location>
        <begin position="1"/>
        <end position="62"/>
    </location>
</feature>
<organism evidence="3 4">
    <name type="scientific">Allomyces macrogynus (strain ATCC 38327)</name>
    <name type="common">Allomyces javanicus var. macrogynus</name>
    <dbReference type="NCBI Taxonomy" id="578462"/>
    <lineage>
        <taxon>Eukaryota</taxon>
        <taxon>Fungi</taxon>
        <taxon>Fungi incertae sedis</taxon>
        <taxon>Blastocladiomycota</taxon>
        <taxon>Blastocladiomycetes</taxon>
        <taxon>Blastocladiales</taxon>
        <taxon>Blastocladiaceae</taxon>
        <taxon>Allomyces</taxon>
    </lineage>
</organism>
<protein>
    <submittedName>
        <fullName evidence="3">Uncharacterized protein</fullName>
    </submittedName>
</protein>
<proteinExistence type="predicted"/>
<feature type="compositionally biased region" description="Low complexity" evidence="1">
    <location>
        <begin position="17"/>
        <end position="35"/>
    </location>
</feature>
<dbReference type="EMBL" id="GG745328">
    <property type="protein sequence ID" value="KNE55087.1"/>
    <property type="molecule type" value="Genomic_DNA"/>
</dbReference>
<dbReference type="AlphaFoldDB" id="A0A0L0RXI5"/>
<gene>
    <name evidence="3" type="ORF">AMAG_01021</name>
</gene>
<keyword evidence="2" id="KW-0812">Transmembrane</keyword>
<evidence type="ECO:0000313" key="3">
    <source>
        <dbReference type="EMBL" id="KNE55087.1"/>
    </source>
</evidence>
<dbReference type="VEuPathDB" id="FungiDB:AMAG_01021"/>
<dbReference type="OrthoDB" id="107110at2759"/>
<evidence type="ECO:0000313" key="4">
    <source>
        <dbReference type="Proteomes" id="UP000054350"/>
    </source>
</evidence>
<name>A0A0L0RXI5_ALLM3</name>
<reference evidence="4" key="2">
    <citation type="submission" date="2009-11" db="EMBL/GenBank/DDBJ databases">
        <title>The Genome Sequence of Allomyces macrogynus strain ATCC 38327.</title>
        <authorList>
            <consortium name="The Broad Institute Genome Sequencing Platform"/>
            <person name="Russ C."/>
            <person name="Cuomo C."/>
            <person name="Shea T."/>
            <person name="Young S.K."/>
            <person name="Zeng Q."/>
            <person name="Koehrsen M."/>
            <person name="Haas B."/>
            <person name="Borodovsky M."/>
            <person name="Guigo R."/>
            <person name="Alvarado L."/>
            <person name="Berlin A."/>
            <person name="Borenstein D."/>
            <person name="Chen Z."/>
            <person name="Engels R."/>
            <person name="Freedman E."/>
            <person name="Gellesch M."/>
            <person name="Goldberg J."/>
            <person name="Griggs A."/>
            <person name="Gujja S."/>
            <person name="Heiman D."/>
            <person name="Hepburn T."/>
            <person name="Howarth C."/>
            <person name="Jen D."/>
            <person name="Larson L."/>
            <person name="Lewis B."/>
            <person name="Mehta T."/>
            <person name="Park D."/>
            <person name="Pearson M."/>
            <person name="Roberts A."/>
            <person name="Saif S."/>
            <person name="Shenoy N."/>
            <person name="Sisk P."/>
            <person name="Stolte C."/>
            <person name="Sykes S."/>
            <person name="Walk T."/>
            <person name="White J."/>
            <person name="Yandava C."/>
            <person name="Burger G."/>
            <person name="Gray M.W."/>
            <person name="Holland P.W.H."/>
            <person name="King N."/>
            <person name="Lang F.B.F."/>
            <person name="Roger A.J."/>
            <person name="Ruiz-Trillo I."/>
            <person name="Lander E."/>
            <person name="Nusbaum C."/>
        </authorList>
    </citation>
    <scope>NUCLEOTIDE SEQUENCE [LARGE SCALE GENOMIC DNA]</scope>
    <source>
        <strain evidence="4">ATCC 38327</strain>
    </source>
</reference>
<accession>A0A0L0RXI5</accession>